<dbReference type="AlphaFoldDB" id="D9WW05"/>
<keyword evidence="2" id="KW-0472">Membrane</keyword>
<keyword evidence="2" id="KW-0812">Transmembrane</keyword>
<evidence type="ECO:0000313" key="3">
    <source>
        <dbReference type="EMBL" id="EFL24514.1"/>
    </source>
</evidence>
<proteinExistence type="predicted"/>
<accession>D9WW05</accession>
<keyword evidence="2" id="KW-1133">Transmembrane helix</keyword>
<keyword evidence="4" id="KW-1185">Reference proteome</keyword>
<dbReference type="HOGENOM" id="CLU_2829385_0_0_11"/>
<sequence>MRPERPSSHGGNPMNLADIAPDEPELPVPGGGDVDLDVVVLVVGVLLVAGVIWLAVMAGRKRRRDD</sequence>
<protein>
    <submittedName>
        <fullName evidence="3">Uncharacterized protein</fullName>
    </submittedName>
</protein>
<evidence type="ECO:0000313" key="4">
    <source>
        <dbReference type="Proteomes" id="UP000003963"/>
    </source>
</evidence>
<organism evidence="3 4">
    <name type="scientific">Streptomyces himastatinicus ATCC 53653</name>
    <dbReference type="NCBI Taxonomy" id="457427"/>
    <lineage>
        <taxon>Bacteria</taxon>
        <taxon>Bacillati</taxon>
        <taxon>Actinomycetota</taxon>
        <taxon>Actinomycetes</taxon>
        <taxon>Kitasatosporales</taxon>
        <taxon>Streptomycetaceae</taxon>
        <taxon>Streptomyces</taxon>
        <taxon>Streptomyces violaceusniger group</taxon>
    </lineage>
</organism>
<gene>
    <name evidence="3" type="ORF">SSOG_04228</name>
</gene>
<feature type="region of interest" description="Disordered" evidence="1">
    <location>
        <begin position="1"/>
        <end position="28"/>
    </location>
</feature>
<dbReference type="EMBL" id="GG657754">
    <property type="protein sequence ID" value="EFL24514.1"/>
    <property type="molecule type" value="Genomic_DNA"/>
</dbReference>
<evidence type="ECO:0000256" key="2">
    <source>
        <dbReference type="SAM" id="Phobius"/>
    </source>
</evidence>
<dbReference type="Proteomes" id="UP000003963">
    <property type="component" value="Unassembled WGS sequence"/>
</dbReference>
<dbReference type="STRING" id="457427.SSOG_04228"/>
<evidence type="ECO:0000256" key="1">
    <source>
        <dbReference type="SAM" id="MobiDB-lite"/>
    </source>
</evidence>
<feature type="transmembrane region" description="Helical" evidence="2">
    <location>
        <begin position="38"/>
        <end position="58"/>
    </location>
</feature>
<reference evidence="3 4" key="1">
    <citation type="submission" date="2009-02" db="EMBL/GenBank/DDBJ databases">
        <title>Annotation of Streptomyces hygroscopicus strain ATCC 53653.</title>
        <authorList>
            <consortium name="The Broad Institute Genome Sequencing Platform"/>
            <consortium name="Broad Institute Microbial Sequencing Center"/>
            <person name="Fischbach M."/>
            <person name="Godfrey P."/>
            <person name="Ward D."/>
            <person name="Young S."/>
            <person name="Zeng Q."/>
            <person name="Koehrsen M."/>
            <person name="Alvarado L."/>
            <person name="Berlin A.M."/>
            <person name="Bochicchio J."/>
            <person name="Borenstein D."/>
            <person name="Chapman S.B."/>
            <person name="Chen Z."/>
            <person name="Engels R."/>
            <person name="Freedman E."/>
            <person name="Gellesch M."/>
            <person name="Goldberg J."/>
            <person name="Griggs A."/>
            <person name="Gujja S."/>
            <person name="Heilman E.R."/>
            <person name="Heiman D.I."/>
            <person name="Hepburn T.A."/>
            <person name="Howarth C."/>
            <person name="Jen D."/>
            <person name="Larson L."/>
            <person name="Lewis B."/>
            <person name="Mehta T."/>
            <person name="Park D."/>
            <person name="Pearson M."/>
            <person name="Richards J."/>
            <person name="Roberts A."/>
            <person name="Saif S."/>
            <person name="Shea T.D."/>
            <person name="Shenoy N."/>
            <person name="Sisk P."/>
            <person name="Stolte C."/>
            <person name="Sykes S.N."/>
            <person name="Thomson T."/>
            <person name="Walk T."/>
            <person name="White J."/>
            <person name="Yandava C."/>
            <person name="Straight P."/>
            <person name="Clardy J."/>
            <person name="Hung D."/>
            <person name="Kolter R."/>
            <person name="Mekalanos J."/>
            <person name="Walker S."/>
            <person name="Walsh C.T."/>
            <person name="Wieland-Brown L.C."/>
            <person name="Haas B."/>
            <person name="Nusbaum C."/>
            <person name="Birren B."/>
        </authorList>
    </citation>
    <scope>NUCLEOTIDE SEQUENCE [LARGE SCALE GENOMIC DNA]</scope>
    <source>
        <strain evidence="3 4">ATCC 53653</strain>
    </source>
</reference>
<name>D9WW05_9ACTN</name>